<sequence length="100" mass="10465">MWPSGTQADQAATEIDDATGEDGDFRPYNAALAAHGAAAPWSDPSGVVSVASHTAFYALRAADPVPESSTRAGGRGPNGGHRGRDRRSHRGPPPEVREFL</sequence>
<evidence type="ECO:0000256" key="1">
    <source>
        <dbReference type="SAM" id="MobiDB-lite"/>
    </source>
</evidence>
<dbReference type="EMBL" id="CP042425">
    <property type="protein sequence ID" value="QEL18910.1"/>
    <property type="molecule type" value="Genomic_DNA"/>
</dbReference>
<feature type="region of interest" description="Disordered" evidence="1">
    <location>
        <begin position="1"/>
        <end position="26"/>
    </location>
</feature>
<proteinExistence type="predicted"/>
<reference evidence="3" key="1">
    <citation type="submission" date="2019-08" db="EMBL/GenBank/DDBJ databases">
        <title>Limnoglobus roseus gen. nov., sp. nov., a novel freshwater planctomycete with a giant genome from the family Gemmataceae.</title>
        <authorList>
            <person name="Kulichevskaya I.S."/>
            <person name="Naumoff D.G."/>
            <person name="Miroshnikov K."/>
            <person name="Ivanova A."/>
            <person name="Philippov D.A."/>
            <person name="Hakobyan A."/>
            <person name="Rijpstra I.C."/>
            <person name="Sinninghe Damste J.S."/>
            <person name="Liesack W."/>
            <person name="Dedysh S.N."/>
        </authorList>
    </citation>
    <scope>NUCLEOTIDE SEQUENCE [LARGE SCALE GENOMIC DNA]</scope>
    <source>
        <strain evidence="3">PX52</strain>
    </source>
</reference>
<organism evidence="2 3">
    <name type="scientific">Limnoglobus roseus</name>
    <dbReference type="NCBI Taxonomy" id="2598579"/>
    <lineage>
        <taxon>Bacteria</taxon>
        <taxon>Pseudomonadati</taxon>
        <taxon>Planctomycetota</taxon>
        <taxon>Planctomycetia</taxon>
        <taxon>Gemmatales</taxon>
        <taxon>Gemmataceae</taxon>
        <taxon>Limnoglobus</taxon>
    </lineage>
</organism>
<feature type="region of interest" description="Disordered" evidence="1">
    <location>
        <begin position="61"/>
        <end position="100"/>
    </location>
</feature>
<feature type="compositionally biased region" description="Polar residues" evidence="1">
    <location>
        <begin position="1"/>
        <end position="10"/>
    </location>
</feature>
<feature type="compositionally biased region" description="Basic residues" evidence="1">
    <location>
        <begin position="81"/>
        <end position="90"/>
    </location>
</feature>
<evidence type="ECO:0000313" key="3">
    <source>
        <dbReference type="Proteomes" id="UP000324974"/>
    </source>
</evidence>
<gene>
    <name evidence="2" type="ORF">PX52LOC_05960</name>
</gene>
<dbReference type="AlphaFoldDB" id="A0A5C1AJ68"/>
<protein>
    <submittedName>
        <fullName evidence="2">Uncharacterized protein</fullName>
    </submittedName>
</protein>
<dbReference type="Proteomes" id="UP000324974">
    <property type="component" value="Chromosome"/>
</dbReference>
<accession>A0A5C1AJ68</accession>
<dbReference type="KEGG" id="lrs:PX52LOC_05960"/>
<keyword evidence="3" id="KW-1185">Reference proteome</keyword>
<name>A0A5C1AJ68_9BACT</name>
<evidence type="ECO:0000313" key="2">
    <source>
        <dbReference type="EMBL" id="QEL18910.1"/>
    </source>
</evidence>